<dbReference type="InterPro" id="IPR036397">
    <property type="entry name" value="RNaseH_sf"/>
</dbReference>
<dbReference type="GO" id="GO:0006261">
    <property type="term" value="P:DNA-templated DNA replication"/>
    <property type="evidence" value="ECO:0007669"/>
    <property type="project" value="InterPro"/>
</dbReference>
<dbReference type="GO" id="GO:0003887">
    <property type="term" value="F:DNA-directed DNA polymerase activity"/>
    <property type="evidence" value="ECO:0007669"/>
    <property type="project" value="InterPro"/>
</dbReference>
<dbReference type="PANTHER" id="PTHR10133">
    <property type="entry name" value="DNA POLYMERASE I"/>
    <property type="match status" value="1"/>
</dbReference>
<protein>
    <recommendedName>
        <fullName evidence="2">DNA-directed DNA polymerase family A palm domain-containing protein</fullName>
    </recommendedName>
</protein>
<dbReference type="InterPro" id="IPR001098">
    <property type="entry name" value="DNA-dir_DNA_pol_A_palm_dom"/>
</dbReference>
<organism evidence="3 4">
    <name type="scientific">Coptotermes formosanus</name>
    <name type="common">Formosan subterranean termite</name>
    <dbReference type="NCBI Taxonomy" id="36987"/>
    <lineage>
        <taxon>Eukaryota</taxon>
        <taxon>Metazoa</taxon>
        <taxon>Ecdysozoa</taxon>
        <taxon>Arthropoda</taxon>
        <taxon>Hexapoda</taxon>
        <taxon>Insecta</taxon>
        <taxon>Pterygota</taxon>
        <taxon>Neoptera</taxon>
        <taxon>Polyneoptera</taxon>
        <taxon>Dictyoptera</taxon>
        <taxon>Blattodea</taxon>
        <taxon>Blattoidea</taxon>
        <taxon>Termitoidae</taxon>
        <taxon>Rhinotermitidae</taxon>
        <taxon>Coptotermes</taxon>
    </lineage>
</organism>
<dbReference type="GO" id="GO:0003677">
    <property type="term" value="F:DNA binding"/>
    <property type="evidence" value="ECO:0007669"/>
    <property type="project" value="InterPro"/>
</dbReference>
<gene>
    <name evidence="3" type="ORF">Cfor_04535</name>
</gene>
<comment type="caution">
    <text evidence="3">The sequence shown here is derived from an EMBL/GenBank/DDBJ whole genome shotgun (WGS) entry which is preliminary data.</text>
</comment>
<dbReference type="Proteomes" id="UP000502823">
    <property type="component" value="Unassembled WGS sequence"/>
</dbReference>
<dbReference type="SMART" id="SM00482">
    <property type="entry name" value="POLAc"/>
    <property type="match status" value="1"/>
</dbReference>
<sequence>MDSSTNCASSIKCEWTVFQGGAGATSPSEEMARQLAANTASAKWRTTAVLQSLQLNRETSSVTSRDTSLASDMEQLTDNNRLLHQPGYQLDKLRETVTAPIPNSRLQMNNSDSTINCKDHENIVCPMFDTKSNENHSQKFMLPFKFNTGENSYQKNSCIQNEVSYHLSEDHTNKDMGICRINLQKENDKQMNYILNVSETSGPKMDSFEDLLKTQNQLSDHTHKTSADLVLQHAVVQKPPEGCHSGKGPEINTNDEALVLSCDMFSISNESVLDDKLQNFANQAETTKAALKNIVTQSASKFMESDFNKVESELCEKCPSSRIQPLVTVTFKNKFLRECVCPQDGGHMKNVETENLEMAVPEDENRKIGNQNTEISANFLLHVADFQSSAITALQKIQFSHKSHKTINLKTHGLSKELVTETLDQSQYKEEVLPPVGQQSSKACPMKEQDHRNKFLRGRHDVPMKRKLEVPEMFQKTGKTKGTLCYNQQTACSEVPISCSKTQASSPLSMKDVTADTCASDSRNKRKTTFQVPFKKILTEGKQDLEKCEAQIDKGEDFNIVTLTDDSFYDITSRVQENGLLEISLTILYREGFSQLNKPREISKFANCTPEGLILAVTVQPGNTDFCYLNVSDKHWKNNNVPQSFLSLLLSARCRKICYDAQELIIFLTDKYGFETEQVCLKWILLDPKVGCWLLDPDHPPGQFADALHALGVQMGKPNASWNMKTTACHQLQLLSSLTEKLYHKLTEQGLWKIFLDMEMKLVPLLAVMELRGICVGKERLKEMESILESQMGKLKDAAYRAAGKHFQLNSVPQLSQILYEDLKLDQKASIKVKATVSRGAKSTSTPVLKLLRPFHPLPGIVLEYRHLHKLNSTYVAGMLQHTKGSYIFTTWEQTAGATGRLTSSNPNLQSIPRQPILISSQTNEQRSVLLRFPFIPRSGHVFLSVDFQHIEFRIFAHLAKDVALCQLLHKPGDIFLNLAQMWLYKKSAVITAEDREKTKRIVYAMMYGAGARKLAEILEVTGDEACYIINSFNS</sequence>
<dbReference type="PANTHER" id="PTHR10133:SF27">
    <property type="entry name" value="DNA POLYMERASE NU"/>
    <property type="match status" value="1"/>
</dbReference>
<dbReference type="Gene3D" id="1.10.150.20">
    <property type="entry name" value="5' to 3' exonuclease, C-terminal subdomain"/>
    <property type="match status" value="1"/>
</dbReference>
<keyword evidence="4" id="KW-1185">Reference proteome</keyword>
<evidence type="ECO:0000313" key="3">
    <source>
        <dbReference type="EMBL" id="GFG41059.1"/>
    </source>
</evidence>
<name>A0A6L2Q860_COPFO</name>
<dbReference type="EMBL" id="BLKM01003054">
    <property type="protein sequence ID" value="GFG41059.1"/>
    <property type="molecule type" value="Genomic_DNA"/>
</dbReference>
<dbReference type="OrthoDB" id="275278at2759"/>
<dbReference type="InterPro" id="IPR002298">
    <property type="entry name" value="DNA_polymerase_A"/>
</dbReference>
<evidence type="ECO:0000313" key="4">
    <source>
        <dbReference type="Proteomes" id="UP000502823"/>
    </source>
</evidence>
<dbReference type="SUPFAM" id="SSF56672">
    <property type="entry name" value="DNA/RNA polymerases"/>
    <property type="match status" value="1"/>
</dbReference>
<dbReference type="InterPro" id="IPR043502">
    <property type="entry name" value="DNA/RNA_pol_sf"/>
</dbReference>
<dbReference type="Pfam" id="PF00476">
    <property type="entry name" value="DNA_pol_A"/>
    <property type="match status" value="1"/>
</dbReference>
<reference evidence="4" key="1">
    <citation type="submission" date="2020-01" db="EMBL/GenBank/DDBJ databases">
        <title>Draft genome sequence of the Termite Coptotermes fromosanus.</title>
        <authorList>
            <person name="Itakura S."/>
            <person name="Yosikawa Y."/>
            <person name="Umezawa K."/>
        </authorList>
    </citation>
    <scope>NUCLEOTIDE SEQUENCE [LARGE SCALE GENOMIC DNA]</scope>
</reference>
<dbReference type="Gene3D" id="1.20.1060.10">
    <property type="entry name" value="Taq DNA Polymerase, Chain T, domain 4"/>
    <property type="match status" value="1"/>
</dbReference>
<feature type="domain" description="DNA-directed DNA polymerase family A palm" evidence="2">
    <location>
        <begin position="928"/>
        <end position="1035"/>
    </location>
</feature>
<dbReference type="GO" id="GO:0006302">
    <property type="term" value="P:double-strand break repair"/>
    <property type="evidence" value="ECO:0007669"/>
    <property type="project" value="TreeGrafter"/>
</dbReference>
<evidence type="ECO:0000256" key="1">
    <source>
        <dbReference type="ARBA" id="ARBA00022705"/>
    </source>
</evidence>
<dbReference type="InParanoid" id="A0A6L2Q860"/>
<dbReference type="AlphaFoldDB" id="A0A6L2Q860"/>
<evidence type="ECO:0000259" key="2">
    <source>
        <dbReference type="SMART" id="SM00482"/>
    </source>
</evidence>
<dbReference type="PRINTS" id="PR00868">
    <property type="entry name" value="DNAPOLI"/>
</dbReference>
<proteinExistence type="predicted"/>
<dbReference type="Gene3D" id="3.30.420.10">
    <property type="entry name" value="Ribonuclease H-like superfamily/Ribonuclease H"/>
    <property type="match status" value="1"/>
</dbReference>
<accession>A0A6L2Q860</accession>
<keyword evidence="1" id="KW-0235">DNA replication</keyword>